<comment type="similarity">
    <text evidence="2 7">Belongs to the sodium:solute symporter (SSF) (TC 2.A.21) family.</text>
</comment>
<evidence type="ECO:0000256" key="4">
    <source>
        <dbReference type="ARBA" id="ARBA00022692"/>
    </source>
</evidence>
<dbReference type="Gene3D" id="1.20.1730.10">
    <property type="entry name" value="Sodium/glucose cotransporter"/>
    <property type="match status" value="1"/>
</dbReference>
<dbReference type="EMBL" id="LBWG01000001">
    <property type="protein sequence ID" value="KKR05053.1"/>
    <property type="molecule type" value="Genomic_DNA"/>
</dbReference>
<feature type="transmembrane region" description="Helical" evidence="8">
    <location>
        <begin position="430"/>
        <end position="450"/>
    </location>
</feature>
<evidence type="ECO:0000256" key="1">
    <source>
        <dbReference type="ARBA" id="ARBA00004141"/>
    </source>
</evidence>
<evidence type="ECO:0000256" key="6">
    <source>
        <dbReference type="ARBA" id="ARBA00023136"/>
    </source>
</evidence>
<proteinExistence type="inferred from homology"/>
<evidence type="ECO:0000256" key="5">
    <source>
        <dbReference type="ARBA" id="ARBA00022989"/>
    </source>
</evidence>
<name>A0A0G0MPJ4_9BACT</name>
<reference evidence="9 10" key="1">
    <citation type="journal article" date="2015" name="Nature">
        <title>rRNA introns, odd ribosomes, and small enigmatic genomes across a large radiation of phyla.</title>
        <authorList>
            <person name="Brown C.T."/>
            <person name="Hug L.A."/>
            <person name="Thomas B.C."/>
            <person name="Sharon I."/>
            <person name="Castelle C.J."/>
            <person name="Singh A."/>
            <person name="Wilkins M.J."/>
            <person name="Williams K.H."/>
            <person name="Banfield J.F."/>
        </authorList>
    </citation>
    <scope>NUCLEOTIDE SEQUENCE [LARGE SCALE GENOMIC DNA]</scope>
</reference>
<evidence type="ECO:0000256" key="7">
    <source>
        <dbReference type="RuleBase" id="RU362091"/>
    </source>
</evidence>
<feature type="transmembrane region" description="Helical" evidence="8">
    <location>
        <begin position="457"/>
        <end position="476"/>
    </location>
</feature>
<dbReference type="PANTHER" id="PTHR46154">
    <property type="match status" value="1"/>
</dbReference>
<dbReference type="PANTHER" id="PTHR46154:SF4">
    <property type="entry name" value="UREA ACTIVE TRANSPORTER"/>
    <property type="match status" value="1"/>
</dbReference>
<organism evidence="9 10">
    <name type="scientific">Candidatus Uhrbacteria bacterium GW2011_GWF2_39_13</name>
    <dbReference type="NCBI Taxonomy" id="1618995"/>
    <lineage>
        <taxon>Bacteria</taxon>
        <taxon>Candidatus Uhriibacteriota</taxon>
    </lineage>
</organism>
<dbReference type="InterPro" id="IPR001734">
    <property type="entry name" value="Na/solute_symporter"/>
</dbReference>
<feature type="transmembrane region" description="Helical" evidence="8">
    <location>
        <begin position="403"/>
        <end position="424"/>
    </location>
</feature>
<feature type="transmembrane region" description="Helical" evidence="8">
    <location>
        <begin position="482"/>
        <end position="502"/>
    </location>
</feature>
<dbReference type="Proteomes" id="UP000033935">
    <property type="component" value="Unassembled WGS sequence"/>
</dbReference>
<evidence type="ECO:0000313" key="9">
    <source>
        <dbReference type="EMBL" id="KKR05053.1"/>
    </source>
</evidence>
<dbReference type="PROSITE" id="PS50283">
    <property type="entry name" value="NA_SOLUT_SYMP_3"/>
    <property type="match status" value="1"/>
</dbReference>
<dbReference type="InterPro" id="IPR031155">
    <property type="entry name" value="DUR"/>
</dbReference>
<feature type="transmembrane region" description="Helical" evidence="8">
    <location>
        <begin position="321"/>
        <end position="342"/>
    </location>
</feature>
<comment type="caution">
    <text evidence="9">The sequence shown here is derived from an EMBL/GenBank/DDBJ whole genome shotgun (WGS) entry which is preliminary data.</text>
</comment>
<feature type="transmembrane region" description="Helical" evidence="8">
    <location>
        <begin position="196"/>
        <end position="220"/>
    </location>
</feature>
<dbReference type="Pfam" id="PF00474">
    <property type="entry name" value="SSF"/>
    <property type="match status" value="2"/>
</dbReference>
<evidence type="ECO:0000256" key="2">
    <source>
        <dbReference type="ARBA" id="ARBA00006434"/>
    </source>
</evidence>
<evidence type="ECO:0000256" key="3">
    <source>
        <dbReference type="ARBA" id="ARBA00022448"/>
    </source>
</evidence>
<sequence length="511" mass="56121">MESIINFSIGGTYLLLLTFGLFMLLITYLFAKWKKVSSVEGFLIGRREVNWLLGGSSIAASWIWAPALFVSTLFAYQNGLVGLFWFVVPNIIALLVFAILAPTIRKKMPYGYTLPQWIRHKLKDEKVHKMYLFPFFFYQLMSVAVQLYAGGNVLALMLGIPVYQAVTILTIAVLAAIPLVYSLVSGLESSIITDFFQLLIIIVSLVILIPWVIAIVGPATLLAGLGGIANNTLNVFDPKLAFSLGIVTAIGLISGAVSDQQYWQRGFAIKEGHLRKAFIFGALSFGLVPIALGLLGFIGAAPSMSAFLPAGIDASMIGVLIIAKLLPLWGSVLFIIMLLCALSSTIDSGLNAVASLYAIDVMKYSKEEQNLMLKFEKKENLSDKEKLQKFILDARRLSGSRTAMVVLIIAGFLVAMGVIFIPHFGLFQLWWVFNTVAACVVMPTVLSLYWDRLNPKGVFWGLLVAFFIGLPIFVYSNIINNNIMIVLSSLGIITVSTVFCLVMPTKKVQQA</sequence>
<feature type="transmembrane region" description="Helical" evidence="8">
    <location>
        <begin position="162"/>
        <end position="184"/>
    </location>
</feature>
<dbReference type="AlphaFoldDB" id="A0A0G0MPJ4"/>
<gene>
    <name evidence="9" type="ORF">UT30_C0001G0012</name>
</gene>
<feature type="transmembrane region" description="Helical" evidence="8">
    <location>
        <begin position="82"/>
        <end position="101"/>
    </location>
</feature>
<feature type="transmembrane region" description="Helical" evidence="8">
    <location>
        <begin position="51"/>
        <end position="76"/>
    </location>
</feature>
<dbReference type="GO" id="GO:0005886">
    <property type="term" value="C:plasma membrane"/>
    <property type="evidence" value="ECO:0007669"/>
    <property type="project" value="TreeGrafter"/>
</dbReference>
<dbReference type="GO" id="GO:0015204">
    <property type="term" value="F:urea transmembrane transporter activity"/>
    <property type="evidence" value="ECO:0007669"/>
    <property type="project" value="InterPro"/>
</dbReference>
<keyword evidence="3" id="KW-0813">Transport</keyword>
<feature type="transmembrane region" description="Helical" evidence="8">
    <location>
        <begin position="240"/>
        <end position="257"/>
    </location>
</feature>
<feature type="transmembrane region" description="Helical" evidence="8">
    <location>
        <begin position="12"/>
        <end position="31"/>
    </location>
</feature>
<keyword evidence="6 8" id="KW-0472">Membrane</keyword>
<keyword evidence="4 8" id="KW-0812">Transmembrane</keyword>
<feature type="transmembrane region" description="Helical" evidence="8">
    <location>
        <begin position="278"/>
        <end position="301"/>
    </location>
</feature>
<evidence type="ECO:0008006" key="11">
    <source>
        <dbReference type="Google" id="ProtNLM"/>
    </source>
</evidence>
<protein>
    <recommendedName>
        <fullName evidence="11">Na+/solute symporter</fullName>
    </recommendedName>
</protein>
<dbReference type="InterPro" id="IPR038377">
    <property type="entry name" value="Na/Glc_symporter_sf"/>
</dbReference>
<accession>A0A0G0MPJ4</accession>
<evidence type="ECO:0000313" key="10">
    <source>
        <dbReference type="Proteomes" id="UP000033935"/>
    </source>
</evidence>
<evidence type="ECO:0000256" key="8">
    <source>
        <dbReference type="SAM" id="Phobius"/>
    </source>
</evidence>
<comment type="subcellular location">
    <subcellularLocation>
        <location evidence="1">Membrane</location>
        <topology evidence="1">Multi-pass membrane protein</topology>
    </subcellularLocation>
</comment>
<feature type="transmembrane region" description="Helical" evidence="8">
    <location>
        <begin position="131"/>
        <end position="150"/>
    </location>
</feature>
<keyword evidence="5 8" id="KW-1133">Transmembrane helix</keyword>